<evidence type="ECO:0000256" key="1">
    <source>
        <dbReference type="SAM" id="Phobius"/>
    </source>
</evidence>
<organism evidence="2">
    <name type="scientific">Mesocestoides corti</name>
    <name type="common">Flatworm</name>
    <dbReference type="NCBI Taxonomy" id="53468"/>
    <lineage>
        <taxon>Eukaryota</taxon>
        <taxon>Metazoa</taxon>
        <taxon>Spiralia</taxon>
        <taxon>Lophotrochozoa</taxon>
        <taxon>Platyhelminthes</taxon>
        <taxon>Cestoda</taxon>
        <taxon>Eucestoda</taxon>
        <taxon>Cyclophyllidea</taxon>
        <taxon>Mesocestoididae</taxon>
        <taxon>Mesocestoides</taxon>
    </lineage>
</organism>
<dbReference type="AlphaFoldDB" id="A0A5K3EHF1"/>
<keyword evidence="1" id="KW-1133">Transmembrane helix</keyword>
<protein>
    <submittedName>
        <fullName evidence="2">Transmembrane protein</fullName>
    </submittedName>
</protein>
<evidence type="ECO:0000313" key="2">
    <source>
        <dbReference type="WBParaSite" id="MCU_000323-RA"/>
    </source>
</evidence>
<keyword evidence="1" id="KW-0472">Membrane</keyword>
<keyword evidence="1" id="KW-0812">Transmembrane</keyword>
<sequence>MSPRFPRSMTRRYIFHALFLLIISASITFGSYAYREYNGGIYCITAGPCVVSIVLFIQGLLYCTMPLSTVLSGAAGVD</sequence>
<reference evidence="2" key="1">
    <citation type="submission" date="2019-11" db="UniProtKB">
        <authorList>
            <consortium name="WormBaseParasite"/>
        </authorList>
    </citation>
    <scope>IDENTIFICATION</scope>
</reference>
<accession>A0A5K3EHF1</accession>
<name>A0A5K3EHF1_MESCO</name>
<feature type="transmembrane region" description="Helical" evidence="1">
    <location>
        <begin position="39"/>
        <end position="62"/>
    </location>
</feature>
<dbReference type="WBParaSite" id="MCU_000323-RA">
    <property type="protein sequence ID" value="MCU_000323-RA"/>
    <property type="gene ID" value="MCU_000323"/>
</dbReference>
<feature type="transmembrane region" description="Helical" evidence="1">
    <location>
        <begin position="12"/>
        <end position="33"/>
    </location>
</feature>
<proteinExistence type="predicted"/>